<proteinExistence type="predicted"/>
<protein>
    <submittedName>
        <fullName evidence="2">Ste20p</fullName>
    </submittedName>
</protein>
<comment type="caution">
    <text evidence="2">The sequence shown here is derived from an EMBL/GenBank/DDBJ whole genome shotgun (WGS) entry which is preliminary data.</text>
</comment>
<dbReference type="Pfam" id="PF07714">
    <property type="entry name" value="PK_Tyr_Ser-Thr"/>
    <property type="match status" value="1"/>
</dbReference>
<accession>A0A015LZ50</accession>
<dbReference type="InterPro" id="IPR011009">
    <property type="entry name" value="Kinase-like_dom_sf"/>
</dbReference>
<keyword evidence="3" id="KW-1185">Reference proteome</keyword>
<reference evidence="2 3" key="1">
    <citation type="submission" date="2014-02" db="EMBL/GenBank/DDBJ databases">
        <title>Single nucleus genome sequencing reveals high similarity among nuclei of an endomycorrhizal fungus.</title>
        <authorList>
            <person name="Lin K."/>
            <person name="Geurts R."/>
            <person name="Zhang Z."/>
            <person name="Limpens E."/>
            <person name="Saunders D.G."/>
            <person name="Mu D."/>
            <person name="Pang E."/>
            <person name="Cao H."/>
            <person name="Cha H."/>
            <person name="Lin T."/>
            <person name="Zhou Q."/>
            <person name="Shang Y."/>
            <person name="Li Y."/>
            <person name="Ivanov S."/>
            <person name="Sharma T."/>
            <person name="Velzen R.V."/>
            <person name="Ruijter N.D."/>
            <person name="Aanen D.K."/>
            <person name="Win J."/>
            <person name="Kamoun S."/>
            <person name="Bisseling T."/>
            <person name="Huang S."/>
        </authorList>
    </citation>
    <scope>NUCLEOTIDE SEQUENCE [LARGE SCALE GENOMIC DNA]</scope>
    <source>
        <strain evidence="3">DAOM197198w</strain>
    </source>
</reference>
<feature type="domain" description="Protein kinase" evidence="1">
    <location>
        <begin position="90"/>
        <end position="362"/>
    </location>
</feature>
<dbReference type="PANTHER" id="PTHR44329:SF214">
    <property type="entry name" value="PROTEIN KINASE DOMAIN-CONTAINING PROTEIN"/>
    <property type="match status" value="1"/>
</dbReference>
<dbReference type="PROSITE" id="PS50011">
    <property type="entry name" value="PROTEIN_KINASE_DOM"/>
    <property type="match status" value="1"/>
</dbReference>
<dbReference type="AlphaFoldDB" id="A0A015LZ50"/>
<dbReference type="OrthoDB" id="2305048at2759"/>
<dbReference type="Proteomes" id="UP000022910">
    <property type="component" value="Unassembled WGS sequence"/>
</dbReference>
<dbReference type="SUPFAM" id="SSF56112">
    <property type="entry name" value="Protein kinase-like (PK-like)"/>
    <property type="match status" value="1"/>
</dbReference>
<gene>
    <name evidence="2" type="ORF">RirG_018630</name>
</gene>
<evidence type="ECO:0000259" key="1">
    <source>
        <dbReference type="PROSITE" id="PS50011"/>
    </source>
</evidence>
<dbReference type="PANTHER" id="PTHR44329">
    <property type="entry name" value="SERINE/THREONINE-PROTEIN KINASE TNNI3K-RELATED"/>
    <property type="match status" value="1"/>
</dbReference>
<dbReference type="InterPro" id="IPR001245">
    <property type="entry name" value="Ser-Thr/Tyr_kinase_cat_dom"/>
</dbReference>
<dbReference type="EMBL" id="JEMT01009759">
    <property type="protein sequence ID" value="EXX78011.1"/>
    <property type="molecule type" value="Genomic_DNA"/>
</dbReference>
<dbReference type="HOGENOM" id="CLU_000288_7_34_1"/>
<dbReference type="InterPro" id="IPR051681">
    <property type="entry name" value="Ser/Thr_Kinases-Pseudokinases"/>
</dbReference>
<organism evidence="2 3">
    <name type="scientific">Rhizophagus irregularis (strain DAOM 197198w)</name>
    <name type="common">Glomus intraradices</name>
    <dbReference type="NCBI Taxonomy" id="1432141"/>
    <lineage>
        <taxon>Eukaryota</taxon>
        <taxon>Fungi</taxon>
        <taxon>Fungi incertae sedis</taxon>
        <taxon>Mucoromycota</taxon>
        <taxon>Glomeromycotina</taxon>
        <taxon>Glomeromycetes</taxon>
        <taxon>Glomerales</taxon>
        <taxon>Glomeraceae</taxon>
        <taxon>Rhizophagus</taxon>
    </lineage>
</organism>
<evidence type="ECO:0000313" key="3">
    <source>
        <dbReference type="Proteomes" id="UP000022910"/>
    </source>
</evidence>
<name>A0A015LZ50_RHIIW</name>
<dbReference type="Gene3D" id="1.10.510.10">
    <property type="entry name" value="Transferase(Phosphotransferase) domain 1"/>
    <property type="match status" value="1"/>
</dbReference>
<sequence length="459" mass="52642">MSVNIKNNVVSEFNELNISDKDPNSSKIDHENCYDLDDKKFWCKECVPRCIIEGWTSGNDDIDNFIKDTIYNVGGECYPSFLEWVPFDKFKDMKQIGEGGFAKVYSATWIDGIAKYTKQDDENWIKIKPKSMQVALKRLNGSKNMSADFLNELKTHWKLNCLQNNSLKFYGITKDPETEEFMMVMEYAKDGNLRNVLSSDFNKILWVTKIRYLYFSAMDLKNLHELGYFHRDFHSGNILNISGASYISDFGLSGQLNEQNLDNKIYGVLPYIAPEVLNREPYTLSSDIYSFGVVMTELSSGKPPFHKRKHDISLALKICNGLRPEFGKGTPEIYKKLAHRCMNANPNQRPTANELYKILDCLNGHKDNEKYGYKGEEVKAIFEEADKEIPNISTSYEKKPDAIYTSRAFTFKNLSKPINSSFITTTYLNEEDNKGCQDSQLIDLEIPNTSKLKDGNSDN</sequence>
<dbReference type="GO" id="GO:0004674">
    <property type="term" value="F:protein serine/threonine kinase activity"/>
    <property type="evidence" value="ECO:0007669"/>
    <property type="project" value="TreeGrafter"/>
</dbReference>
<dbReference type="GO" id="GO:0005524">
    <property type="term" value="F:ATP binding"/>
    <property type="evidence" value="ECO:0007669"/>
    <property type="project" value="InterPro"/>
</dbReference>
<evidence type="ECO:0000313" key="2">
    <source>
        <dbReference type="EMBL" id="EXX78011.1"/>
    </source>
</evidence>
<dbReference type="InterPro" id="IPR000719">
    <property type="entry name" value="Prot_kinase_dom"/>
</dbReference>